<dbReference type="PANTHER" id="PTHR30346">
    <property type="entry name" value="TRANSCRIPTIONAL DUAL REGULATOR HCAR-RELATED"/>
    <property type="match status" value="1"/>
</dbReference>
<dbReference type="PRINTS" id="PR00039">
    <property type="entry name" value="HTHLYSR"/>
</dbReference>
<dbReference type="InterPro" id="IPR000847">
    <property type="entry name" value="LysR_HTH_N"/>
</dbReference>
<protein>
    <submittedName>
        <fullName evidence="6">HTH-type transcriptional regulator GltC</fullName>
    </submittedName>
</protein>
<comment type="caution">
    <text evidence="6">The sequence shown here is derived from an EMBL/GenBank/DDBJ whole genome shotgun (WGS) entry which is preliminary data.</text>
</comment>
<dbReference type="SUPFAM" id="SSF46785">
    <property type="entry name" value="Winged helix' DNA-binding domain"/>
    <property type="match status" value="1"/>
</dbReference>
<sequence length="292" mass="32413">MNLKQIEYALAVAETGSFTKAAQRCHVVQSALSHQIARLEEQLGTQLFERSSRWVRLTTAGEAFVPNARIALDAARRIADEVAAATGEVRGRLSIGEISSLTELDLVDLLAGFHREYPKVDIRWLMGKSELMIGDVRERRLDVAFIGVWPGESLEGVEHRLLAKEELVAVLPREHPLVIHRRLSLAQLEDQPLVDFQAGTGARRQTDEAFATAGLRHRVQFEVGTTNLIEKFVQRGLALGLVAERVAAGFQRVKVLPISDAPVRHVYAIWSKTPTPAASAFIQLLERHLAAR</sequence>
<gene>
    <name evidence="6" type="primary">gltC_2</name>
    <name evidence="6" type="ORF">PSEMO_30330</name>
</gene>
<reference evidence="6 7" key="1">
    <citation type="submission" date="2016-10" db="EMBL/GenBank/DDBJ databases">
        <title>Genome Sequence of Pseudomonas putida GM4FR.</title>
        <authorList>
            <person name="Poehlein A."/>
            <person name="Wemheuer F."/>
            <person name="Hollensteiner J."/>
            <person name="Wemheuer B."/>
        </authorList>
    </citation>
    <scope>NUCLEOTIDE SEQUENCE [LARGE SCALE GENOMIC DNA]</scope>
    <source>
        <strain evidence="6 7">GM4FR</strain>
    </source>
</reference>
<dbReference type="InterPro" id="IPR036388">
    <property type="entry name" value="WH-like_DNA-bd_sf"/>
</dbReference>
<evidence type="ECO:0000256" key="4">
    <source>
        <dbReference type="ARBA" id="ARBA00023163"/>
    </source>
</evidence>
<dbReference type="InterPro" id="IPR005119">
    <property type="entry name" value="LysR_subst-bd"/>
</dbReference>
<dbReference type="Pfam" id="PF03466">
    <property type="entry name" value="LysR_substrate"/>
    <property type="match status" value="1"/>
</dbReference>
<name>A0A1Q9R3Y9_PSEPU</name>
<evidence type="ECO:0000256" key="3">
    <source>
        <dbReference type="ARBA" id="ARBA00023125"/>
    </source>
</evidence>
<proteinExistence type="inferred from homology"/>
<dbReference type="Gene3D" id="3.40.190.290">
    <property type="match status" value="1"/>
</dbReference>
<evidence type="ECO:0000313" key="7">
    <source>
        <dbReference type="Proteomes" id="UP000186736"/>
    </source>
</evidence>
<evidence type="ECO:0000256" key="2">
    <source>
        <dbReference type="ARBA" id="ARBA00023015"/>
    </source>
</evidence>
<dbReference type="CDD" id="cd08436">
    <property type="entry name" value="PBP2_LTTR_like_3"/>
    <property type="match status" value="1"/>
</dbReference>
<organism evidence="6 7">
    <name type="scientific">Pseudomonas putida</name>
    <name type="common">Arthrobacter siderocapsulatus</name>
    <dbReference type="NCBI Taxonomy" id="303"/>
    <lineage>
        <taxon>Bacteria</taxon>
        <taxon>Pseudomonadati</taxon>
        <taxon>Pseudomonadota</taxon>
        <taxon>Gammaproteobacteria</taxon>
        <taxon>Pseudomonadales</taxon>
        <taxon>Pseudomonadaceae</taxon>
        <taxon>Pseudomonas</taxon>
    </lineage>
</organism>
<evidence type="ECO:0000313" key="6">
    <source>
        <dbReference type="EMBL" id="OLS62130.1"/>
    </source>
</evidence>
<dbReference type="FunFam" id="1.10.10.10:FF:000001">
    <property type="entry name" value="LysR family transcriptional regulator"/>
    <property type="match status" value="1"/>
</dbReference>
<dbReference type="GO" id="GO:0003677">
    <property type="term" value="F:DNA binding"/>
    <property type="evidence" value="ECO:0007669"/>
    <property type="project" value="UniProtKB-KW"/>
</dbReference>
<dbReference type="GO" id="GO:0003700">
    <property type="term" value="F:DNA-binding transcription factor activity"/>
    <property type="evidence" value="ECO:0007669"/>
    <property type="project" value="InterPro"/>
</dbReference>
<feature type="domain" description="HTH lysR-type" evidence="5">
    <location>
        <begin position="1"/>
        <end position="58"/>
    </location>
</feature>
<dbReference type="Pfam" id="PF00126">
    <property type="entry name" value="HTH_1"/>
    <property type="match status" value="1"/>
</dbReference>
<dbReference type="Gene3D" id="1.10.10.10">
    <property type="entry name" value="Winged helix-like DNA-binding domain superfamily/Winged helix DNA-binding domain"/>
    <property type="match status" value="1"/>
</dbReference>
<dbReference type="Proteomes" id="UP000186736">
    <property type="component" value="Unassembled WGS sequence"/>
</dbReference>
<dbReference type="PANTHER" id="PTHR30346:SF30">
    <property type="entry name" value="SMALL NEUTRAL PROTEASE REGULATORY PROTEIN"/>
    <property type="match status" value="1"/>
</dbReference>
<comment type="similarity">
    <text evidence="1">Belongs to the LysR transcriptional regulatory family.</text>
</comment>
<keyword evidence="3" id="KW-0238">DNA-binding</keyword>
<dbReference type="GO" id="GO:0032993">
    <property type="term" value="C:protein-DNA complex"/>
    <property type="evidence" value="ECO:0007669"/>
    <property type="project" value="TreeGrafter"/>
</dbReference>
<evidence type="ECO:0000259" key="5">
    <source>
        <dbReference type="PROSITE" id="PS50931"/>
    </source>
</evidence>
<dbReference type="InterPro" id="IPR036390">
    <property type="entry name" value="WH_DNA-bd_sf"/>
</dbReference>
<accession>A0A1Q9R3Y9</accession>
<dbReference type="EMBL" id="MKZO01000025">
    <property type="protein sequence ID" value="OLS62130.1"/>
    <property type="molecule type" value="Genomic_DNA"/>
</dbReference>
<dbReference type="OrthoDB" id="646694at2"/>
<keyword evidence="2" id="KW-0805">Transcription regulation</keyword>
<evidence type="ECO:0000256" key="1">
    <source>
        <dbReference type="ARBA" id="ARBA00009437"/>
    </source>
</evidence>
<dbReference type="RefSeq" id="WP_075803850.1">
    <property type="nucleotide sequence ID" value="NZ_MKZO01000025.1"/>
</dbReference>
<dbReference type="SUPFAM" id="SSF53850">
    <property type="entry name" value="Periplasmic binding protein-like II"/>
    <property type="match status" value="1"/>
</dbReference>
<dbReference type="PROSITE" id="PS50931">
    <property type="entry name" value="HTH_LYSR"/>
    <property type="match status" value="1"/>
</dbReference>
<dbReference type="AlphaFoldDB" id="A0A1Q9R3Y9"/>
<keyword evidence="4" id="KW-0804">Transcription</keyword>